<dbReference type="RefSeq" id="WP_243121749.1">
    <property type="nucleotide sequence ID" value="NZ_CABHMX010000045.1"/>
</dbReference>
<organism evidence="1 2">
    <name type="scientific">Blautia luti</name>
    <dbReference type="NCBI Taxonomy" id="89014"/>
    <lineage>
        <taxon>Bacteria</taxon>
        <taxon>Bacillati</taxon>
        <taxon>Bacillota</taxon>
        <taxon>Clostridia</taxon>
        <taxon>Lachnospirales</taxon>
        <taxon>Lachnospiraceae</taxon>
        <taxon>Blautia</taxon>
    </lineage>
</organism>
<dbReference type="EMBL" id="CABHNW010000129">
    <property type="protein sequence ID" value="VUX39709.1"/>
    <property type="molecule type" value="Genomic_DNA"/>
</dbReference>
<reference evidence="1 2" key="1">
    <citation type="submission" date="2019-07" db="EMBL/GenBank/DDBJ databases">
        <authorList>
            <person name="Hibberd C M."/>
            <person name="Gehrig L. J."/>
            <person name="Chang H.-W."/>
            <person name="Venkatesh S."/>
        </authorList>
    </citation>
    <scope>NUCLEOTIDE SEQUENCE [LARGE SCALE GENOMIC DNA]</scope>
    <source>
        <strain evidence="1">Blautia_luti_SSTS_Bg7063</strain>
    </source>
</reference>
<dbReference type="Proteomes" id="UP000408482">
    <property type="component" value="Unassembled WGS sequence"/>
</dbReference>
<evidence type="ECO:0000313" key="1">
    <source>
        <dbReference type="EMBL" id="VUX39709.1"/>
    </source>
</evidence>
<sequence>MQIRRWEKCVWQNRTAEREEIGMGLQDDRMSGNIQDIARLITRLLLQGDMPQYTLPAAEADYTEADRLFKKVIGLADAGDINGAENELLINMEDDDPDYLELALTFYLYLNDMDVDYLDDHDYSREEILDGLKSLAEDWGVTGLEALV</sequence>
<proteinExistence type="predicted"/>
<protein>
    <submittedName>
        <fullName evidence="1">Uncharacterized protein</fullName>
    </submittedName>
</protein>
<dbReference type="Pfam" id="PF20092">
    <property type="entry name" value="DUF6483"/>
    <property type="match status" value="1"/>
</dbReference>
<evidence type="ECO:0000313" key="2">
    <source>
        <dbReference type="Proteomes" id="UP000408482"/>
    </source>
</evidence>
<dbReference type="InterPro" id="IPR045507">
    <property type="entry name" value="DUF6483"/>
</dbReference>
<name>A0A564W470_9FIRM</name>
<keyword evidence="2" id="KW-1185">Reference proteome</keyword>
<gene>
    <name evidence="1" type="ORF">RSSSTS7063_00303</name>
</gene>
<dbReference type="AlphaFoldDB" id="A0A564W470"/>
<accession>A0A564W470</accession>